<accession>F2BG54</accession>
<keyword evidence="3" id="KW-1185">Reference proteome</keyword>
<dbReference type="AlphaFoldDB" id="F2BG54"/>
<comment type="caution">
    <text evidence="2">The sequence shown here is derived from an EMBL/GenBank/DDBJ whole genome shotgun (WGS) entry which is preliminary data.</text>
</comment>
<evidence type="ECO:0000256" key="1">
    <source>
        <dbReference type="SAM" id="MobiDB-lite"/>
    </source>
</evidence>
<dbReference type="HOGENOM" id="CLU_3120199_0_0_4"/>
<dbReference type="EMBL" id="AFAY01000053">
    <property type="protein sequence ID" value="EGF07175.1"/>
    <property type="molecule type" value="Genomic_DNA"/>
</dbReference>
<dbReference type="Proteomes" id="UP000004105">
    <property type="component" value="Unassembled WGS sequence"/>
</dbReference>
<protein>
    <submittedName>
        <fullName evidence="2">Uncharacterized protein</fullName>
    </submittedName>
</protein>
<name>F2BG54_9NEIS</name>
<evidence type="ECO:0000313" key="3">
    <source>
        <dbReference type="Proteomes" id="UP000004105"/>
    </source>
</evidence>
<evidence type="ECO:0000313" key="2">
    <source>
        <dbReference type="EMBL" id="EGF07175.1"/>
    </source>
</evidence>
<reference evidence="2 3" key="1">
    <citation type="submission" date="2011-02" db="EMBL/GenBank/DDBJ databases">
        <authorList>
            <person name="Muzny D."/>
            <person name="Qin X."/>
            <person name="Deng J."/>
            <person name="Jiang H."/>
            <person name="Liu Y."/>
            <person name="Qu J."/>
            <person name="Song X.-Z."/>
            <person name="Zhang L."/>
            <person name="Thornton R."/>
            <person name="Coyle M."/>
            <person name="Francisco L."/>
            <person name="Jackson L."/>
            <person name="Javaid M."/>
            <person name="Korchina V."/>
            <person name="Kovar C."/>
            <person name="Mata R."/>
            <person name="Mathew T."/>
            <person name="Ngo R."/>
            <person name="Nguyen L."/>
            <person name="Nguyen N."/>
            <person name="Okwuonu G."/>
            <person name="Ongeri F."/>
            <person name="Pham C."/>
            <person name="Simmons D."/>
            <person name="Wilczek-Boney K."/>
            <person name="Hale W."/>
            <person name="Jakkamsetti A."/>
            <person name="Pham P."/>
            <person name="Ruth R."/>
            <person name="San Lucas F."/>
            <person name="Warren J."/>
            <person name="Zhang J."/>
            <person name="Zhao Z."/>
            <person name="Zhou C."/>
            <person name="Zhu D."/>
            <person name="Lee S."/>
            <person name="Bess C."/>
            <person name="Blankenburg K."/>
            <person name="Forbes L."/>
            <person name="Fu Q."/>
            <person name="Gubbala S."/>
            <person name="Hirani K."/>
            <person name="Jayaseelan J.C."/>
            <person name="Lara F."/>
            <person name="Munidasa M."/>
            <person name="Palculict T."/>
            <person name="Patil S."/>
            <person name="Pu L.-L."/>
            <person name="Saada N."/>
            <person name="Tang L."/>
            <person name="Weissenberger G."/>
            <person name="Zhu Y."/>
            <person name="Hemphill L."/>
            <person name="Shang Y."/>
            <person name="Youmans B."/>
            <person name="Ayvaz T."/>
            <person name="Ross M."/>
            <person name="Santibanez J."/>
            <person name="Aqrawi P."/>
            <person name="Gross S."/>
            <person name="Joshi V."/>
            <person name="Fowler G."/>
            <person name="Nazareth L."/>
            <person name="Reid J."/>
            <person name="Worley K."/>
            <person name="Petrosino J."/>
            <person name="Highlander S."/>
            <person name="Gibbs R."/>
        </authorList>
    </citation>
    <scope>NUCLEOTIDE SEQUENCE [LARGE SCALE GENOMIC DNA]</scope>
    <source>
        <strain evidence="2 3">ATCC BAA-1200</strain>
    </source>
</reference>
<sequence length="50" mass="5591">MHKNGATNSKERVRRLGNNAPYKRRGRLKTVFGCAETAFSDGLCPPFKPI</sequence>
<gene>
    <name evidence="2" type="ORF">HMPREF9123_2711</name>
</gene>
<proteinExistence type="predicted"/>
<organism evidence="2 3">
    <name type="scientific">Neisseria bacilliformis ATCC BAA-1200</name>
    <dbReference type="NCBI Taxonomy" id="888742"/>
    <lineage>
        <taxon>Bacteria</taxon>
        <taxon>Pseudomonadati</taxon>
        <taxon>Pseudomonadota</taxon>
        <taxon>Betaproteobacteria</taxon>
        <taxon>Neisseriales</taxon>
        <taxon>Neisseriaceae</taxon>
        <taxon>Neisseria</taxon>
    </lineage>
</organism>
<feature type="region of interest" description="Disordered" evidence="1">
    <location>
        <begin position="1"/>
        <end position="22"/>
    </location>
</feature>